<dbReference type="PaxDb" id="35128-Thaps40767"/>
<dbReference type="InterPro" id="IPR027417">
    <property type="entry name" value="P-loop_NTPase"/>
</dbReference>
<dbReference type="Proteomes" id="UP000001449">
    <property type="component" value="Chromosome 5"/>
</dbReference>
<evidence type="ECO:0000256" key="1">
    <source>
        <dbReference type="ARBA" id="ARBA00004273"/>
    </source>
</evidence>
<keyword evidence="13" id="KW-1185">Reference proteome</keyword>
<dbReference type="InterPro" id="IPR003959">
    <property type="entry name" value="ATPase_AAA_core"/>
</dbReference>
<dbReference type="eggNOG" id="KOG0742">
    <property type="taxonomic scope" value="Eukaryota"/>
</dbReference>
<dbReference type="InParanoid" id="B8C325"/>
<proteinExistence type="predicted"/>
<feature type="non-terminal residue" evidence="12">
    <location>
        <position position="1"/>
    </location>
</feature>
<dbReference type="STRING" id="35128.B8C325"/>
<dbReference type="PANTHER" id="PTHR23075:SF0">
    <property type="entry name" value="ATPASE FAMILY AAA DOMAIN-CONTAINING PROTEIN 3"/>
    <property type="match status" value="1"/>
</dbReference>
<evidence type="ECO:0000256" key="6">
    <source>
        <dbReference type="ARBA" id="ARBA00023054"/>
    </source>
</evidence>
<dbReference type="RefSeq" id="XP_002290734.1">
    <property type="nucleotide sequence ID" value="XM_002290698.1"/>
</dbReference>
<evidence type="ECO:0000313" key="12">
    <source>
        <dbReference type="EMBL" id="EED92486.1"/>
    </source>
</evidence>
<gene>
    <name evidence="12" type="ORF">THAPSDRAFT_40767</name>
</gene>
<protein>
    <recommendedName>
        <fullName evidence="11">AAA+ ATPase domain-containing protein</fullName>
    </recommendedName>
</protein>
<dbReference type="Pfam" id="PF12037">
    <property type="entry name" value="ATAD3_N"/>
    <property type="match status" value="1"/>
</dbReference>
<sequence length="552" mass="61853">MYGEISQLEQILSASSDGDAELRMREASAKAEIAKNEMELEILRAQNEEEYSEAMRASEQEQIRRSEELTLARLKREDEAAKVRTERAMKLKFEASQRIQQTRAESAEAVAAIEHEQKLLLQKAAEEMKVKTAKVRAISIAVAIAKAEAERANEDVHLRRLKAESEQRRKRNIAAIDAIFTHLSTSLAAAAENPRQVFTFIGYVCLLTSAIFFAREMSRLIRSIIEATIGKPQLIRETTRKTMIPSILSHTAQLTSYINPWRSVKGATSIDESFKDLILPMDLKDRVMDLADSARNARRHNAPFRHVLLYGPPGTGKTMVAKKLASVIGVDYALMSGGDVSPLGADAVTQIHNLFSWAKMSPRGVILFIDEAECFLGSRESGLMSETAHNALNALLYNTGGERKDFMLVIATNRAEDLDAAVLDRCDESLFFPIPDADCRRDLILLYFDLHFRKFMETNNRNELSLRSQLTRYFTKQPPLLMSIESDLMTGLQLESTVAVTQGFSGREIGKLMVALQGAMYVSADGKLDFATAWKLIETKVREHIDKLDMVG</sequence>
<dbReference type="GO" id="GO:0042645">
    <property type="term" value="C:mitochondrial nucleoid"/>
    <property type="evidence" value="ECO:0007669"/>
    <property type="project" value="UniProtKB-SubCell"/>
</dbReference>
<organism evidence="12 13">
    <name type="scientific">Thalassiosira pseudonana</name>
    <name type="common">Marine diatom</name>
    <name type="synonym">Cyclotella nana</name>
    <dbReference type="NCBI Taxonomy" id="35128"/>
    <lineage>
        <taxon>Eukaryota</taxon>
        <taxon>Sar</taxon>
        <taxon>Stramenopiles</taxon>
        <taxon>Ochrophyta</taxon>
        <taxon>Bacillariophyta</taxon>
        <taxon>Coscinodiscophyceae</taxon>
        <taxon>Thalassiosirophycidae</taxon>
        <taxon>Thalassiosirales</taxon>
        <taxon>Thalassiosiraceae</taxon>
        <taxon>Thalassiosira</taxon>
    </lineage>
</organism>
<dbReference type="InterPro" id="IPR021911">
    <property type="entry name" value="ATAD3_N"/>
</dbReference>
<comment type="subcellular location">
    <subcellularLocation>
        <location evidence="1">Mitochondrion inner membrane</location>
    </subcellularLocation>
    <subcellularLocation>
        <location evidence="2">Mitochondrion matrix</location>
        <location evidence="2">Mitochondrion nucleoid</location>
    </subcellularLocation>
</comment>
<keyword evidence="9" id="KW-1135">Mitochondrion nucleoid</keyword>
<dbReference type="GO" id="GO:0005743">
    <property type="term" value="C:mitochondrial inner membrane"/>
    <property type="evidence" value="ECO:0007669"/>
    <property type="project" value="UniProtKB-SubCell"/>
</dbReference>
<dbReference type="EMBL" id="CM000642">
    <property type="protein sequence ID" value="EED92486.1"/>
    <property type="molecule type" value="Genomic_DNA"/>
</dbReference>
<feature type="coiled-coil region" evidence="10">
    <location>
        <begin position="26"/>
        <end position="77"/>
    </location>
</feature>
<dbReference type="Gene3D" id="3.40.50.300">
    <property type="entry name" value="P-loop containing nucleotide triphosphate hydrolases"/>
    <property type="match status" value="1"/>
</dbReference>
<name>B8C325_THAPS</name>
<feature type="domain" description="AAA+ ATPase" evidence="11">
    <location>
        <begin position="303"/>
        <end position="436"/>
    </location>
</feature>
<evidence type="ECO:0000259" key="11">
    <source>
        <dbReference type="SMART" id="SM00382"/>
    </source>
</evidence>
<evidence type="ECO:0000256" key="10">
    <source>
        <dbReference type="SAM" id="Coils"/>
    </source>
</evidence>
<keyword evidence="8" id="KW-0472">Membrane</keyword>
<keyword evidence="3" id="KW-0547">Nucleotide-binding</keyword>
<dbReference type="KEGG" id="tps:THAPSDRAFT_40767"/>
<dbReference type="SUPFAM" id="SSF52540">
    <property type="entry name" value="P-loop containing nucleoside triphosphate hydrolases"/>
    <property type="match status" value="1"/>
</dbReference>
<dbReference type="InterPro" id="IPR003593">
    <property type="entry name" value="AAA+_ATPase"/>
</dbReference>
<evidence type="ECO:0000256" key="5">
    <source>
        <dbReference type="ARBA" id="ARBA00022840"/>
    </source>
</evidence>
<evidence type="ECO:0000256" key="8">
    <source>
        <dbReference type="ARBA" id="ARBA00023136"/>
    </source>
</evidence>
<dbReference type="OMA" id="MYFNEYV"/>
<evidence type="ECO:0000256" key="2">
    <source>
        <dbReference type="ARBA" id="ARBA00004436"/>
    </source>
</evidence>
<accession>B8C325</accession>
<evidence type="ECO:0000256" key="3">
    <source>
        <dbReference type="ARBA" id="ARBA00022741"/>
    </source>
</evidence>
<dbReference type="GO" id="GO:0005524">
    <property type="term" value="F:ATP binding"/>
    <property type="evidence" value="ECO:0007669"/>
    <property type="project" value="UniProtKB-KW"/>
</dbReference>
<dbReference type="HOGENOM" id="CLU_011488_2_0_1"/>
<dbReference type="GO" id="GO:0007005">
    <property type="term" value="P:mitochondrion organization"/>
    <property type="evidence" value="ECO:0000318"/>
    <property type="project" value="GO_Central"/>
</dbReference>
<keyword evidence="5" id="KW-0067">ATP-binding</keyword>
<keyword evidence="4" id="KW-0999">Mitochondrion inner membrane</keyword>
<dbReference type="GeneID" id="7450097"/>
<reference evidence="12 13" key="1">
    <citation type="journal article" date="2004" name="Science">
        <title>The genome of the diatom Thalassiosira pseudonana: ecology, evolution, and metabolism.</title>
        <authorList>
            <person name="Armbrust E.V."/>
            <person name="Berges J.A."/>
            <person name="Bowler C."/>
            <person name="Green B.R."/>
            <person name="Martinez D."/>
            <person name="Putnam N.H."/>
            <person name="Zhou S."/>
            <person name="Allen A.E."/>
            <person name="Apt K.E."/>
            <person name="Bechner M."/>
            <person name="Brzezinski M.A."/>
            <person name="Chaal B.K."/>
            <person name="Chiovitti A."/>
            <person name="Davis A.K."/>
            <person name="Demarest M.S."/>
            <person name="Detter J.C."/>
            <person name="Glavina T."/>
            <person name="Goodstein D."/>
            <person name="Hadi M.Z."/>
            <person name="Hellsten U."/>
            <person name="Hildebrand M."/>
            <person name="Jenkins B.D."/>
            <person name="Jurka J."/>
            <person name="Kapitonov V.V."/>
            <person name="Kroger N."/>
            <person name="Lau W.W."/>
            <person name="Lane T.W."/>
            <person name="Larimer F.W."/>
            <person name="Lippmeier J.C."/>
            <person name="Lucas S."/>
            <person name="Medina M."/>
            <person name="Montsant A."/>
            <person name="Obornik M."/>
            <person name="Parker M.S."/>
            <person name="Palenik B."/>
            <person name="Pazour G.J."/>
            <person name="Richardson P.M."/>
            <person name="Rynearson T.A."/>
            <person name="Saito M.A."/>
            <person name="Schwartz D.C."/>
            <person name="Thamatrakoln K."/>
            <person name="Valentin K."/>
            <person name="Vardi A."/>
            <person name="Wilkerson F.P."/>
            <person name="Rokhsar D.S."/>
        </authorList>
    </citation>
    <scope>NUCLEOTIDE SEQUENCE [LARGE SCALE GENOMIC DNA]</scope>
    <source>
        <strain evidence="12 13">CCMP1335</strain>
    </source>
</reference>
<dbReference type="GO" id="GO:0005739">
    <property type="term" value="C:mitochondrion"/>
    <property type="evidence" value="ECO:0000318"/>
    <property type="project" value="GO_Central"/>
</dbReference>
<reference evidence="12 13" key="2">
    <citation type="journal article" date="2008" name="Nature">
        <title>The Phaeodactylum genome reveals the evolutionary history of diatom genomes.</title>
        <authorList>
            <person name="Bowler C."/>
            <person name="Allen A.E."/>
            <person name="Badger J.H."/>
            <person name="Grimwood J."/>
            <person name="Jabbari K."/>
            <person name="Kuo A."/>
            <person name="Maheswari U."/>
            <person name="Martens C."/>
            <person name="Maumus F."/>
            <person name="Otillar R.P."/>
            <person name="Rayko E."/>
            <person name="Salamov A."/>
            <person name="Vandepoele K."/>
            <person name="Beszteri B."/>
            <person name="Gruber A."/>
            <person name="Heijde M."/>
            <person name="Katinka M."/>
            <person name="Mock T."/>
            <person name="Valentin K."/>
            <person name="Verret F."/>
            <person name="Berges J.A."/>
            <person name="Brownlee C."/>
            <person name="Cadoret J.P."/>
            <person name="Chiovitti A."/>
            <person name="Choi C.J."/>
            <person name="Coesel S."/>
            <person name="De Martino A."/>
            <person name="Detter J.C."/>
            <person name="Durkin C."/>
            <person name="Falciatore A."/>
            <person name="Fournet J."/>
            <person name="Haruta M."/>
            <person name="Huysman M.J."/>
            <person name="Jenkins B.D."/>
            <person name="Jiroutova K."/>
            <person name="Jorgensen R.E."/>
            <person name="Joubert Y."/>
            <person name="Kaplan A."/>
            <person name="Kroger N."/>
            <person name="Kroth P.G."/>
            <person name="La Roche J."/>
            <person name="Lindquist E."/>
            <person name="Lommer M."/>
            <person name="Martin-Jezequel V."/>
            <person name="Lopez P.J."/>
            <person name="Lucas S."/>
            <person name="Mangogna M."/>
            <person name="McGinnis K."/>
            <person name="Medlin L.K."/>
            <person name="Montsant A."/>
            <person name="Oudot-Le Secq M.P."/>
            <person name="Napoli C."/>
            <person name="Obornik M."/>
            <person name="Parker M.S."/>
            <person name="Petit J.L."/>
            <person name="Porcel B.M."/>
            <person name="Poulsen N."/>
            <person name="Robison M."/>
            <person name="Rychlewski L."/>
            <person name="Rynearson T.A."/>
            <person name="Schmutz J."/>
            <person name="Shapiro H."/>
            <person name="Siaut M."/>
            <person name="Stanley M."/>
            <person name="Sussman M.R."/>
            <person name="Taylor A.R."/>
            <person name="Vardi A."/>
            <person name="von Dassow P."/>
            <person name="Vyverman W."/>
            <person name="Willis A."/>
            <person name="Wyrwicz L.S."/>
            <person name="Rokhsar D.S."/>
            <person name="Weissenbach J."/>
            <person name="Armbrust E.V."/>
            <person name="Green B.R."/>
            <person name="Van de Peer Y."/>
            <person name="Grigoriev I.V."/>
        </authorList>
    </citation>
    <scope>NUCLEOTIDE SEQUENCE [LARGE SCALE GENOMIC DNA]</scope>
    <source>
        <strain evidence="12 13">CCMP1335</strain>
    </source>
</reference>
<dbReference type="SMART" id="SM00382">
    <property type="entry name" value="AAA"/>
    <property type="match status" value="1"/>
</dbReference>
<evidence type="ECO:0000256" key="4">
    <source>
        <dbReference type="ARBA" id="ARBA00022792"/>
    </source>
</evidence>
<evidence type="ECO:0000256" key="9">
    <source>
        <dbReference type="ARBA" id="ARBA00023271"/>
    </source>
</evidence>
<dbReference type="PANTHER" id="PTHR23075">
    <property type="entry name" value="PUTATIVE ATP-ASE"/>
    <property type="match status" value="1"/>
</dbReference>
<evidence type="ECO:0000313" key="13">
    <source>
        <dbReference type="Proteomes" id="UP000001449"/>
    </source>
</evidence>
<evidence type="ECO:0000256" key="7">
    <source>
        <dbReference type="ARBA" id="ARBA00023128"/>
    </source>
</evidence>
<keyword evidence="7" id="KW-0496">Mitochondrion</keyword>
<dbReference type="AlphaFoldDB" id="B8C325"/>
<dbReference type="Pfam" id="PF00004">
    <property type="entry name" value="AAA"/>
    <property type="match status" value="1"/>
</dbReference>
<dbReference type="GO" id="GO:0016887">
    <property type="term" value="F:ATP hydrolysis activity"/>
    <property type="evidence" value="ECO:0007669"/>
    <property type="project" value="InterPro"/>
</dbReference>
<keyword evidence="6 10" id="KW-0175">Coiled coil</keyword>